<dbReference type="Proteomes" id="UP000294655">
    <property type="component" value="Segment"/>
</dbReference>
<accession>A0A482IHJ9</accession>
<proteinExistence type="predicted"/>
<dbReference type="Pfam" id="PF11649">
    <property type="entry name" value="T4_neck-protein"/>
    <property type="match status" value="1"/>
</dbReference>
<protein>
    <recommendedName>
        <fullName evidence="3">Neck protein</fullName>
    </recommendedName>
</protein>
<sequence>MATNPYFNRVKQVSEQDMFEANVIEAIQINGVDVWYLPRENFEIDPILKEPKKTTFQRAFPIEAYQPDAAQYGGLGQIMSEFGPRVDNITEFVISKKRFAELGTGRTRPKEGDLIYVGDPWNPIGSYTNYMFEINQCWYNNPDWQFGRHFTFRLVCSTFTYSYEKFHSGLPGVDAQAVTNIEELLEGINHEVIEEKKELFIPGKMDNVFGEY</sequence>
<organism evidence="1 2">
    <name type="scientific">Stenotrophomonas phage YB07</name>
    <dbReference type="NCBI Taxonomy" id="2555548"/>
    <lineage>
        <taxon>Viruses</taxon>
        <taxon>Duplodnaviria</taxon>
        <taxon>Heunggongvirae</taxon>
        <taxon>Uroviricota</taxon>
        <taxon>Caudoviricetes</taxon>
        <taxon>Menderavirus</taxon>
        <taxon>Menderavirus IMESM1</taxon>
    </lineage>
</organism>
<dbReference type="InterPro" id="IPR021674">
    <property type="entry name" value="Phage_T4_Gp14_neck-protein"/>
</dbReference>
<dbReference type="KEGG" id="vg:55614675"/>
<dbReference type="RefSeq" id="YP_009844351.1">
    <property type="nucleotide sequence ID" value="NC_048755.1"/>
</dbReference>
<reference evidence="1 2" key="1">
    <citation type="submission" date="2019-02" db="EMBL/GenBank/DDBJ databases">
        <authorList>
            <person name="He Y."/>
            <person name="Shi H."/>
            <person name="Li J."/>
            <person name="Sun Y."/>
        </authorList>
    </citation>
    <scope>NUCLEOTIDE SEQUENCE [LARGE SCALE GENOMIC DNA]</scope>
</reference>
<dbReference type="GeneID" id="55614675"/>
<dbReference type="EMBL" id="MK580972">
    <property type="protein sequence ID" value="QBP06201.1"/>
    <property type="molecule type" value="Genomic_DNA"/>
</dbReference>
<name>A0A482IHJ9_9CAUD</name>
<evidence type="ECO:0000313" key="2">
    <source>
        <dbReference type="Proteomes" id="UP000294655"/>
    </source>
</evidence>
<evidence type="ECO:0000313" key="1">
    <source>
        <dbReference type="EMBL" id="QBP06201.1"/>
    </source>
</evidence>
<evidence type="ECO:0008006" key="3">
    <source>
        <dbReference type="Google" id="ProtNLM"/>
    </source>
</evidence>